<dbReference type="InterPro" id="IPR042089">
    <property type="entry name" value="Peptidase_M13_dom_2"/>
</dbReference>
<organism evidence="11 12">
    <name type="scientific">Cystobacter fuscus</name>
    <dbReference type="NCBI Taxonomy" id="43"/>
    <lineage>
        <taxon>Bacteria</taxon>
        <taxon>Pseudomonadati</taxon>
        <taxon>Myxococcota</taxon>
        <taxon>Myxococcia</taxon>
        <taxon>Myxococcales</taxon>
        <taxon>Cystobacterineae</taxon>
        <taxon>Archangiaceae</taxon>
        <taxon>Cystobacter</taxon>
    </lineage>
</organism>
<name>A0A250JGS5_9BACT</name>
<feature type="domain" description="Peptidase M13 N-terminal" evidence="10">
    <location>
        <begin position="73"/>
        <end position="460"/>
    </location>
</feature>
<dbReference type="EMBL" id="CP022098">
    <property type="protein sequence ID" value="ATB42687.1"/>
    <property type="molecule type" value="Genomic_DNA"/>
</dbReference>
<evidence type="ECO:0000256" key="2">
    <source>
        <dbReference type="ARBA" id="ARBA00022670"/>
    </source>
</evidence>
<protein>
    <submittedName>
        <fullName evidence="11">Metallopeptidase</fullName>
    </submittedName>
</protein>
<dbReference type="GO" id="GO:0046872">
    <property type="term" value="F:metal ion binding"/>
    <property type="evidence" value="ECO:0007669"/>
    <property type="project" value="UniProtKB-KW"/>
</dbReference>
<dbReference type="PANTHER" id="PTHR11733:SF211">
    <property type="entry name" value="OLIGOPEPTIDASE LIPOPROTEIN M13 FAMILY"/>
    <property type="match status" value="1"/>
</dbReference>
<reference evidence="11 12" key="1">
    <citation type="submission" date="2017-06" db="EMBL/GenBank/DDBJ databases">
        <title>Sequencing and comparative analysis of myxobacterial genomes.</title>
        <authorList>
            <person name="Rupp O."/>
            <person name="Goesmann A."/>
            <person name="Sogaard-Andersen L."/>
        </authorList>
    </citation>
    <scope>NUCLEOTIDE SEQUENCE [LARGE SCALE GENOMIC DNA]</scope>
    <source>
        <strain evidence="11 12">DSM 52655</strain>
    </source>
</reference>
<dbReference type="CDD" id="cd08662">
    <property type="entry name" value="M13"/>
    <property type="match status" value="1"/>
</dbReference>
<feature type="region of interest" description="Disordered" evidence="7">
    <location>
        <begin position="34"/>
        <end position="53"/>
    </location>
</feature>
<dbReference type="Pfam" id="PF01431">
    <property type="entry name" value="Peptidase_M13"/>
    <property type="match status" value="1"/>
</dbReference>
<evidence type="ECO:0000313" key="11">
    <source>
        <dbReference type="EMBL" id="ATB42687.1"/>
    </source>
</evidence>
<dbReference type="PRINTS" id="PR00786">
    <property type="entry name" value="NEPRILYSIN"/>
</dbReference>
<accession>A0A250JGS5</accession>
<dbReference type="SUPFAM" id="SSF55486">
    <property type="entry name" value="Metalloproteases ('zincins'), catalytic domain"/>
    <property type="match status" value="1"/>
</dbReference>
<keyword evidence="5" id="KW-0862">Zinc</keyword>
<proteinExistence type="predicted"/>
<evidence type="ECO:0000313" key="12">
    <source>
        <dbReference type="Proteomes" id="UP000217257"/>
    </source>
</evidence>
<dbReference type="PROSITE" id="PS51885">
    <property type="entry name" value="NEPRILYSIN"/>
    <property type="match status" value="1"/>
</dbReference>
<keyword evidence="4" id="KW-0378">Hydrolase</keyword>
<evidence type="ECO:0000256" key="4">
    <source>
        <dbReference type="ARBA" id="ARBA00022801"/>
    </source>
</evidence>
<dbReference type="PANTHER" id="PTHR11733">
    <property type="entry name" value="ZINC METALLOPROTEASE FAMILY M13 NEPRILYSIN-RELATED"/>
    <property type="match status" value="1"/>
</dbReference>
<evidence type="ECO:0000256" key="3">
    <source>
        <dbReference type="ARBA" id="ARBA00022723"/>
    </source>
</evidence>
<dbReference type="KEGG" id="cfus:CYFUS_008166"/>
<dbReference type="GO" id="GO:0005886">
    <property type="term" value="C:plasma membrane"/>
    <property type="evidence" value="ECO:0007669"/>
    <property type="project" value="TreeGrafter"/>
</dbReference>
<dbReference type="Proteomes" id="UP000217257">
    <property type="component" value="Chromosome"/>
</dbReference>
<dbReference type="InterPro" id="IPR024079">
    <property type="entry name" value="MetalloPept_cat_dom_sf"/>
</dbReference>
<evidence type="ECO:0000259" key="9">
    <source>
        <dbReference type="Pfam" id="PF01431"/>
    </source>
</evidence>
<dbReference type="AlphaFoldDB" id="A0A250JGS5"/>
<dbReference type="Gene3D" id="3.40.390.10">
    <property type="entry name" value="Collagenase (Catalytic Domain)"/>
    <property type="match status" value="1"/>
</dbReference>
<gene>
    <name evidence="11" type="ORF">CYFUS_008166</name>
</gene>
<evidence type="ECO:0000256" key="5">
    <source>
        <dbReference type="ARBA" id="ARBA00022833"/>
    </source>
</evidence>
<dbReference type="InterPro" id="IPR018497">
    <property type="entry name" value="Peptidase_M13_C"/>
</dbReference>
<feature type="domain" description="Peptidase M13 C-terminal" evidence="9">
    <location>
        <begin position="512"/>
        <end position="712"/>
    </location>
</feature>
<evidence type="ECO:0000256" key="6">
    <source>
        <dbReference type="ARBA" id="ARBA00023049"/>
    </source>
</evidence>
<dbReference type="PROSITE" id="PS51257">
    <property type="entry name" value="PROKAR_LIPOPROTEIN"/>
    <property type="match status" value="1"/>
</dbReference>
<dbReference type="GO" id="GO:0016485">
    <property type="term" value="P:protein processing"/>
    <property type="evidence" value="ECO:0007669"/>
    <property type="project" value="TreeGrafter"/>
</dbReference>
<dbReference type="GO" id="GO:0004222">
    <property type="term" value="F:metalloendopeptidase activity"/>
    <property type="evidence" value="ECO:0007669"/>
    <property type="project" value="InterPro"/>
</dbReference>
<feature type="chain" id="PRO_5012377266" evidence="8">
    <location>
        <begin position="26"/>
        <end position="715"/>
    </location>
</feature>
<comment type="cofactor">
    <cofactor evidence="1">
        <name>Zn(2+)</name>
        <dbReference type="ChEBI" id="CHEBI:29105"/>
    </cofactor>
</comment>
<evidence type="ECO:0000256" key="7">
    <source>
        <dbReference type="SAM" id="MobiDB-lite"/>
    </source>
</evidence>
<dbReference type="InterPro" id="IPR008753">
    <property type="entry name" value="Peptidase_M13_N"/>
</dbReference>
<dbReference type="Gene3D" id="1.10.1380.10">
    <property type="entry name" value="Neutral endopeptidase , domain2"/>
    <property type="match status" value="1"/>
</dbReference>
<sequence length="715" mass="79166">MTLQNRRIPGAARVVLTTSAAAWLAACATSAPLDKTPAQAKPTATAAAPARSPKPTYGSFGVDTAGMDTSVAPGDNFYRFVNGTWNDKVEIPADRPSYGMFTTLAEEASRRTRALLEESASANAPEGSELRKLGDLFASFMDEAAIEAKGVTPLAPELDRIAAITNRKELAAALGDTLRADVDALNTGRVTTDRLLGLWVSEDLNEPSRYAAYLLQGGLGLPDRDYYLVDNERFTDVRQKYQQHVAAMLRLAGITDPEARAKRILELERDIARVHWSQVDTRDVLKANNPWPREELARRAPGLDWDTYLGAAGLGQQREFIVWQPSALTGIAKLVGGAPLQTWKDYLTFHAIERAAPLLPKAFVEEHFAFNDRVLSGAQQLRERWKRGVDVTGEAMGEAIGKLYVEKYFPPEAKAEADKMVRNIIAAFDRRIDALAWMSPETKKRAKEKLATLQVGIGHPARWRDYSELEIVRGDAYGNTERASRFEYQRDLRKLGKPVDRSEWFMVPQLVNALNSPQQNSIIFPAAILQPPFFDAHADPAVNYGGIGSVIGHEIVHSFDDVGAQFDARGKLENWWTQEDAAKFKAAGQALVAQYSAYRPLPDVSVNGKLTLGENIADVAGLAISHDAYRLSLGGQPAPVLDGFSGEQRFFLGFGQVWRNKYREPTLRRLLLTDGHSPGEYRAATVRNQDAWYEAFDATPGQALYLAPEQRVRIW</sequence>
<evidence type="ECO:0000256" key="8">
    <source>
        <dbReference type="SAM" id="SignalP"/>
    </source>
</evidence>
<keyword evidence="2" id="KW-0645">Protease</keyword>
<evidence type="ECO:0000256" key="1">
    <source>
        <dbReference type="ARBA" id="ARBA00001947"/>
    </source>
</evidence>
<keyword evidence="6" id="KW-0482">Metalloprotease</keyword>
<dbReference type="RefSeq" id="WP_095990204.1">
    <property type="nucleotide sequence ID" value="NZ_CP022098.1"/>
</dbReference>
<dbReference type="InterPro" id="IPR000718">
    <property type="entry name" value="Peptidase_M13"/>
</dbReference>
<keyword evidence="3" id="KW-0479">Metal-binding</keyword>
<dbReference type="Pfam" id="PF05649">
    <property type="entry name" value="Peptidase_M13_N"/>
    <property type="match status" value="1"/>
</dbReference>
<feature type="signal peptide" evidence="8">
    <location>
        <begin position="1"/>
        <end position="25"/>
    </location>
</feature>
<evidence type="ECO:0000259" key="10">
    <source>
        <dbReference type="Pfam" id="PF05649"/>
    </source>
</evidence>
<keyword evidence="8" id="KW-0732">Signal</keyword>